<keyword evidence="2" id="KW-0547">Nucleotide-binding</keyword>
<dbReference type="PANTHER" id="PTHR47973">
    <property type="entry name" value="CYSTEINE-RICH RECEPTOR-LIKE PROTEIN KINASE 3"/>
    <property type="match status" value="1"/>
</dbReference>
<dbReference type="SUPFAM" id="SSF56112">
    <property type="entry name" value="Protein kinase-like (PK-like)"/>
    <property type="match status" value="1"/>
</dbReference>
<dbReference type="AlphaFoldDB" id="A0AAQ3X253"/>
<dbReference type="InterPro" id="IPR052059">
    <property type="entry name" value="CR_Ser/Thr_kinase"/>
</dbReference>
<evidence type="ECO:0000256" key="3">
    <source>
        <dbReference type="ARBA" id="ARBA00022777"/>
    </source>
</evidence>
<keyword evidence="7" id="KW-1185">Reference proteome</keyword>
<dbReference type="Gene3D" id="1.10.510.10">
    <property type="entry name" value="Transferase(Phosphotransferase) domain 1"/>
    <property type="match status" value="1"/>
</dbReference>
<dbReference type="GO" id="GO:0005524">
    <property type="term" value="F:ATP binding"/>
    <property type="evidence" value="ECO:0007669"/>
    <property type="project" value="UniProtKB-KW"/>
</dbReference>
<evidence type="ECO:0000313" key="7">
    <source>
        <dbReference type="Proteomes" id="UP001341281"/>
    </source>
</evidence>
<accession>A0AAQ3X253</accession>
<feature type="domain" description="Protein kinase" evidence="5">
    <location>
        <begin position="1"/>
        <end position="154"/>
    </location>
</feature>
<organism evidence="6 7">
    <name type="scientific">Paspalum notatum var. saurae</name>
    <dbReference type="NCBI Taxonomy" id="547442"/>
    <lineage>
        <taxon>Eukaryota</taxon>
        <taxon>Viridiplantae</taxon>
        <taxon>Streptophyta</taxon>
        <taxon>Embryophyta</taxon>
        <taxon>Tracheophyta</taxon>
        <taxon>Spermatophyta</taxon>
        <taxon>Magnoliopsida</taxon>
        <taxon>Liliopsida</taxon>
        <taxon>Poales</taxon>
        <taxon>Poaceae</taxon>
        <taxon>PACMAD clade</taxon>
        <taxon>Panicoideae</taxon>
        <taxon>Andropogonodae</taxon>
        <taxon>Paspaleae</taxon>
        <taxon>Paspalinae</taxon>
        <taxon>Paspalum</taxon>
    </lineage>
</organism>
<dbReference type="InterPro" id="IPR008271">
    <property type="entry name" value="Ser/Thr_kinase_AS"/>
</dbReference>
<keyword evidence="3" id="KW-0418">Kinase</keyword>
<dbReference type="Pfam" id="PF00069">
    <property type="entry name" value="Pkinase"/>
    <property type="match status" value="1"/>
</dbReference>
<dbReference type="PROSITE" id="PS50011">
    <property type="entry name" value="PROTEIN_KINASE_DOM"/>
    <property type="match status" value="1"/>
</dbReference>
<reference evidence="6 7" key="1">
    <citation type="submission" date="2024-02" db="EMBL/GenBank/DDBJ databases">
        <title>High-quality chromosome-scale genome assembly of Pensacola bahiagrass (Paspalum notatum Flugge var. saurae).</title>
        <authorList>
            <person name="Vega J.M."/>
            <person name="Podio M."/>
            <person name="Orjuela J."/>
            <person name="Siena L.A."/>
            <person name="Pessino S.C."/>
            <person name="Combes M.C."/>
            <person name="Mariac C."/>
            <person name="Albertini E."/>
            <person name="Pupilli F."/>
            <person name="Ortiz J.P.A."/>
            <person name="Leblanc O."/>
        </authorList>
    </citation>
    <scope>NUCLEOTIDE SEQUENCE [LARGE SCALE GENOMIC DNA]</scope>
    <source>
        <strain evidence="6">R1</strain>
        <tissue evidence="6">Leaf</tissue>
    </source>
</reference>
<gene>
    <name evidence="6" type="ORF">U9M48_030484</name>
</gene>
<dbReference type="EMBL" id="CP144751">
    <property type="protein sequence ID" value="WVZ83323.1"/>
    <property type="molecule type" value="Genomic_DNA"/>
</dbReference>
<evidence type="ECO:0000256" key="1">
    <source>
        <dbReference type="ARBA" id="ARBA00022679"/>
    </source>
</evidence>
<protein>
    <recommendedName>
        <fullName evidence="5">Protein kinase domain-containing protein</fullName>
    </recommendedName>
</protein>
<keyword evidence="1" id="KW-0808">Transferase</keyword>
<dbReference type="PROSITE" id="PS00108">
    <property type="entry name" value="PROTEIN_KINASE_ST"/>
    <property type="match status" value="1"/>
</dbReference>
<evidence type="ECO:0000256" key="4">
    <source>
        <dbReference type="ARBA" id="ARBA00022840"/>
    </source>
</evidence>
<evidence type="ECO:0000259" key="5">
    <source>
        <dbReference type="PROSITE" id="PS50011"/>
    </source>
</evidence>
<proteinExistence type="predicted"/>
<sequence>MVKDIATGLHYVHHEYEPTVLHRDIKANNIMIDSTFQGRLGDFGLACVVPHGKNSYTDTGAPGTIGFRAPEYIQSGKATTKSDIFAFVVLILEIVTGKAAVDAQFRHLTDWVWHHHKEGRLLNAVDSQLTMDHDQPNPSDRPNMVDAVKIITKLAPPPDVPLEKPRFVWPPNEGYSLNSDYNHRAE</sequence>
<name>A0AAQ3X253_PASNO</name>
<dbReference type="InterPro" id="IPR000719">
    <property type="entry name" value="Prot_kinase_dom"/>
</dbReference>
<dbReference type="Proteomes" id="UP001341281">
    <property type="component" value="Chromosome 07"/>
</dbReference>
<dbReference type="InterPro" id="IPR011009">
    <property type="entry name" value="Kinase-like_dom_sf"/>
</dbReference>
<dbReference type="SMART" id="SM00220">
    <property type="entry name" value="S_TKc"/>
    <property type="match status" value="1"/>
</dbReference>
<evidence type="ECO:0000256" key="2">
    <source>
        <dbReference type="ARBA" id="ARBA00022741"/>
    </source>
</evidence>
<dbReference type="GO" id="GO:0004672">
    <property type="term" value="F:protein kinase activity"/>
    <property type="evidence" value="ECO:0007669"/>
    <property type="project" value="InterPro"/>
</dbReference>
<evidence type="ECO:0000313" key="6">
    <source>
        <dbReference type="EMBL" id="WVZ83323.1"/>
    </source>
</evidence>
<keyword evidence="4" id="KW-0067">ATP-binding</keyword>